<organism evidence="6 7">
    <name type="scientific">Sphingomonas corticis</name>
    <dbReference type="NCBI Taxonomy" id="2722791"/>
    <lineage>
        <taxon>Bacteria</taxon>
        <taxon>Pseudomonadati</taxon>
        <taxon>Pseudomonadota</taxon>
        <taxon>Alphaproteobacteria</taxon>
        <taxon>Sphingomonadales</taxon>
        <taxon>Sphingomonadaceae</taxon>
        <taxon>Sphingomonas</taxon>
    </lineage>
</organism>
<name>A0ABX1CNI2_9SPHN</name>
<dbReference type="Pfam" id="PF04011">
    <property type="entry name" value="LemA"/>
    <property type="match status" value="1"/>
</dbReference>
<dbReference type="InterPro" id="IPR023353">
    <property type="entry name" value="LemA-like_dom_sf"/>
</dbReference>
<sequence>MMHRPIAALAIAIPLAACGLNSVPTAEETAKARWADVQNEYQRRADLIPNLVATVKGYAKQESDVLTRVTEARASAGRVQVTGEQLSDPAAVQRFAAAQNAVTLSLQRLQEAYPDLKSNQNFLSLQSQLEGTENRITIARRDYNEAVQAYNTRIRTFPDAIGAKVIYGAKPLVPFQATSPGAEQAPTVNFGG</sequence>
<dbReference type="Proteomes" id="UP000732399">
    <property type="component" value="Unassembled WGS sequence"/>
</dbReference>
<comment type="caution">
    <text evidence="6">The sequence shown here is derived from an EMBL/GenBank/DDBJ whole genome shotgun (WGS) entry which is preliminary data.</text>
</comment>
<gene>
    <name evidence="6" type="ORF">HBH26_01405</name>
</gene>
<protein>
    <submittedName>
        <fullName evidence="6">LemA family protein</fullName>
    </submittedName>
</protein>
<dbReference type="Gene3D" id="1.20.1440.20">
    <property type="entry name" value="LemA-like domain"/>
    <property type="match status" value="1"/>
</dbReference>
<keyword evidence="4" id="KW-1133">Transmembrane helix</keyword>
<dbReference type="InterPro" id="IPR007156">
    <property type="entry name" value="MamQ_LemA"/>
</dbReference>
<comment type="similarity">
    <text evidence="2">Belongs to the LemA family.</text>
</comment>
<evidence type="ECO:0000256" key="3">
    <source>
        <dbReference type="ARBA" id="ARBA00022692"/>
    </source>
</evidence>
<keyword evidence="7" id="KW-1185">Reference proteome</keyword>
<reference evidence="6 7" key="1">
    <citation type="submission" date="2020-03" db="EMBL/GenBank/DDBJ databases">
        <authorList>
            <person name="Wang L."/>
            <person name="He N."/>
            <person name="Li Y."/>
            <person name="Fang Y."/>
            <person name="Zhang F."/>
        </authorList>
    </citation>
    <scope>NUCLEOTIDE SEQUENCE [LARGE SCALE GENOMIC DNA]</scope>
    <source>
        <strain evidence="6 7">36D10-4-7</strain>
    </source>
</reference>
<keyword evidence="5" id="KW-0472">Membrane</keyword>
<dbReference type="EMBL" id="JAAVJH010000001">
    <property type="protein sequence ID" value="NJR77267.1"/>
    <property type="molecule type" value="Genomic_DNA"/>
</dbReference>
<keyword evidence="3" id="KW-0812">Transmembrane</keyword>
<proteinExistence type="inferred from homology"/>
<dbReference type="RefSeq" id="WP_168132759.1">
    <property type="nucleotide sequence ID" value="NZ_JAAVJH010000001.1"/>
</dbReference>
<evidence type="ECO:0000256" key="5">
    <source>
        <dbReference type="ARBA" id="ARBA00023136"/>
    </source>
</evidence>
<dbReference type="SUPFAM" id="SSF140478">
    <property type="entry name" value="LemA-like"/>
    <property type="match status" value="1"/>
</dbReference>
<dbReference type="PANTHER" id="PTHR34478:SF2">
    <property type="entry name" value="MEMBRANE PROTEIN"/>
    <property type="match status" value="1"/>
</dbReference>
<evidence type="ECO:0000313" key="7">
    <source>
        <dbReference type="Proteomes" id="UP000732399"/>
    </source>
</evidence>
<evidence type="ECO:0000256" key="4">
    <source>
        <dbReference type="ARBA" id="ARBA00022989"/>
    </source>
</evidence>
<dbReference type="PANTHER" id="PTHR34478">
    <property type="entry name" value="PROTEIN LEMA"/>
    <property type="match status" value="1"/>
</dbReference>
<evidence type="ECO:0000256" key="2">
    <source>
        <dbReference type="ARBA" id="ARBA00008854"/>
    </source>
</evidence>
<evidence type="ECO:0000313" key="6">
    <source>
        <dbReference type="EMBL" id="NJR77267.1"/>
    </source>
</evidence>
<accession>A0ABX1CNI2</accession>
<comment type="subcellular location">
    <subcellularLocation>
        <location evidence="1">Membrane</location>
        <topology evidence="1">Single-pass membrane protein</topology>
    </subcellularLocation>
</comment>
<evidence type="ECO:0000256" key="1">
    <source>
        <dbReference type="ARBA" id="ARBA00004167"/>
    </source>
</evidence>